<dbReference type="InterPro" id="IPR046526">
    <property type="entry name" value="DUF6591"/>
</dbReference>
<evidence type="ECO:0000256" key="1">
    <source>
        <dbReference type="SAM" id="MobiDB-lite"/>
    </source>
</evidence>
<name>A0A087AT48_9BIFI</name>
<accession>A0A087AT48</accession>
<gene>
    <name evidence="4" type="ORF">BCUN_1853</name>
</gene>
<evidence type="ECO:0000313" key="5">
    <source>
        <dbReference type="Proteomes" id="UP000029067"/>
    </source>
</evidence>
<feature type="domain" description="DUF6591" evidence="3">
    <location>
        <begin position="50"/>
        <end position="144"/>
    </location>
</feature>
<evidence type="ECO:0000259" key="3">
    <source>
        <dbReference type="Pfam" id="PF20234"/>
    </source>
</evidence>
<feature type="transmembrane region" description="Helical" evidence="2">
    <location>
        <begin position="18"/>
        <end position="43"/>
    </location>
</feature>
<keyword evidence="2" id="KW-0472">Membrane</keyword>
<sequence length="185" mass="20529">MKVGAVEQQSKTKHRKTWIIVAVAAVAAIATALVAVFVFHLPFGDTQAEAEQETTSEVTPSTTDPMEVIKNYEQFMMDYADYAEMLNSQDGIPADKAEGYAEWLKSFDDINAQFEAVSDTELTPEQEAYFDEVIDRVDQRMREATGSELAGIPRSAEEAEEQYEARKAEADRTAGRISDEDASAE</sequence>
<comment type="caution">
    <text evidence="4">The sequence shown here is derived from an EMBL/GenBank/DDBJ whole genome shotgun (WGS) entry which is preliminary data.</text>
</comment>
<dbReference type="eggNOG" id="ENOG5030S3V">
    <property type="taxonomic scope" value="Bacteria"/>
</dbReference>
<organism evidence="4 5">
    <name type="scientific">Bifidobacterium cuniculi</name>
    <dbReference type="NCBI Taxonomy" id="1688"/>
    <lineage>
        <taxon>Bacteria</taxon>
        <taxon>Bacillati</taxon>
        <taxon>Actinomycetota</taxon>
        <taxon>Actinomycetes</taxon>
        <taxon>Bifidobacteriales</taxon>
        <taxon>Bifidobacteriaceae</taxon>
        <taxon>Bifidobacterium</taxon>
    </lineage>
</organism>
<keyword evidence="5" id="KW-1185">Reference proteome</keyword>
<proteinExistence type="predicted"/>
<dbReference type="Pfam" id="PF20234">
    <property type="entry name" value="DUF6591"/>
    <property type="match status" value="1"/>
</dbReference>
<dbReference type="EMBL" id="JGYV01000014">
    <property type="protein sequence ID" value="KFI61948.1"/>
    <property type="molecule type" value="Genomic_DNA"/>
</dbReference>
<dbReference type="AlphaFoldDB" id="A0A087AT48"/>
<feature type="region of interest" description="Disordered" evidence="1">
    <location>
        <begin position="144"/>
        <end position="185"/>
    </location>
</feature>
<evidence type="ECO:0000256" key="2">
    <source>
        <dbReference type="SAM" id="Phobius"/>
    </source>
</evidence>
<keyword evidence="2" id="KW-0812">Transmembrane</keyword>
<keyword evidence="2" id="KW-1133">Transmembrane helix</keyword>
<dbReference type="Proteomes" id="UP000029067">
    <property type="component" value="Unassembled WGS sequence"/>
</dbReference>
<feature type="compositionally biased region" description="Basic and acidic residues" evidence="1">
    <location>
        <begin position="163"/>
        <end position="179"/>
    </location>
</feature>
<reference evidence="4 5" key="1">
    <citation type="submission" date="2014-03" db="EMBL/GenBank/DDBJ databases">
        <title>Genomics of Bifidobacteria.</title>
        <authorList>
            <person name="Ventura M."/>
            <person name="Milani C."/>
            <person name="Lugli G.A."/>
        </authorList>
    </citation>
    <scope>NUCLEOTIDE SEQUENCE [LARGE SCALE GENOMIC DNA]</scope>
    <source>
        <strain evidence="4 5">LMG 10738</strain>
    </source>
</reference>
<protein>
    <submittedName>
        <fullName evidence="4">Putative chemotaxis sensory transducer</fullName>
    </submittedName>
</protein>
<dbReference type="STRING" id="1688.BCUN_1853"/>
<evidence type="ECO:0000313" key="4">
    <source>
        <dbReference type="EMBL" id="KFI61948.1"/>
    </source>
</evidence>